<gene>
    <name evidence="1" type="ORF">SAMN05216268_13628</name>
</gene>
<dbReference type="EMBL" id="FRBK01000036">
    <property type="protein sequence ID" value="SHN32468.1"/>
    <property type="molecule type" value="Genomic_DNA"/>
</dbReference>
<protein>
    <submittedName>
        <fullName evidence="1">Uncharacterized protein</fullName>
    </submittedName>
</protein>
<name>A0A9X8N990_9ACTN</name>
<dbReference type="RefSeq" id="WP_073449957.1">
    <property type="nucleotide sequence ID" value="NZ_FRBK01000036.1"/>
</dbReference>
<proteinExistence type="predicted"/>
<accession>A0A9X8N990</accession>
<dbReference type="AlphaFoldDB" id="A0A9X8N990"/>
<reference evidence="2" key="1">
    <citation type="submission" date="2016-11" db="EMBL/GenBank/DDBJ databases">
        <authorList>
            <person name="Jaros S."/>
            <person name="Januszkiewicz K."/>
            <person name="Wedrychowicz H."/>
        </authorList>
    </citation>
    <scope>NUCLEOTIDE SEQUENCE [LARGE SCALE GENOMIC DNA]</scope>
    <source>
        <strain evidence="2">CGMCC 4.3555</strain>
    </source>
</reference>
<sequence length="69" mass="7782">MISHITLDRKDVSYDRSEGRATFAVTVHHRDGRTEPSVLKLEPGQVEVYALQLGRAIDMRKAAKETACR</sequence>
<comment type="caution">
    <text evidence="1">The sequence shown here is derived from an EMBL/GenBank/DDBJ whole genome shotgun (WGS) entry which is preliminary data.</text>
</comment>
<evidence type="ECO:0000313" key="2">
    <source>
        <dbReference type="Proteomes" id="UP000184388"/>
    </source>
</evidence>
<dbReference type="Proteomes" id="UP000184388">
    <property type="component" value="Unassembled WGS sequence"/>
</dbReference>
<organism evidence="1 2">
    <name type="scientific">Streptomyces yunnanensis</name>
    <dbReference type="NCBI Taxonomy" id="156453"/>
    <lineage>
        <taxon>Bacteria</taxon>
        <taxon>Bacillati</taxon>
        <taxon>Actinomycetota</taxon>
        <taxon>Actinomycetes</taxon>
        <taxon>Kitasatosporales</taxon>
        <taxon>Streptomycetaceae</taxon>
        <taxon>Streptomyces</taxon>
    </lineage>
</organism>
<evidence type="ECO:0000313" key="1">
    <source>
        <dbReference type="EMBL" id="SHN32468.1"/>
    </source>
</evidence>